<sequence length="400" mass="43691">MSINLTESISRNQFYHTNDLSFPLRQGALPETCLSRAKRQTNATMYPPSLTSILLAALALLAPLTAAASDEKKPDVIPCTAKSPSTNGFYDLRPLAVKVHDPKKKLGKEKTDSWQSRGHDYKGNFSINVCAPVVEEIEDVVGVEEARWGNVSAFYKADGKVFSIGEQSSGIMFRGRKLVLQYTGGSPCGSTVESRSSEDLDELDEDGYPARTLNGKVVGSSDDDDEDEDKPKKPKKPVPTKRHKSTLISFHCEKDPLKSSAVASFIGTDPDECAYFFEMRSEAACPGLGPVQAGLGPAGVFGIIAIIAVLVYFIGGVMYNRSVEHSRGWRQLPNYAMWAGIGGFFMDFFTIFTSSCARCLPGRRGYNSLPGSGNGSVARGMARPDDENRLIDQLDEEWDD</sequence>
<keyword evidence="8" id="KW-0325">Glycoprotein</keyword>
<keyword evidence="2" id="KW-0813">Transport</keyword>
<reference evidence="12 13" key="1">
    <citation type="submission" date="2016-03" db="EMBL/GenBank/DDBJ databases">
        <title>Comparative genomics of Pseudogymnoascus destructans, the fungus causing white-nose syndrome of bats.</title>
        <authorList>
            <person name="Palmer J.M."/>
            <person name="Drees K.P."/>
            <person name="Foster J.T."/>
            <person name="Lindner D.L."/>
        </authorList>
    </citation>
    <scope>NUCLEOTIDE SEQUENCE [LARGE SCALE GENOMIC DNA]</scope>
    <source>
        <strain evidence="12 13">UAMH 10579</strain>
    </source>
</reference>
<dbReference type="AlphaFoldDB" id="A0A1B8GV41"/>
<dbReference type="GO" id="GO:0007034">
    <property type="term" value="P:vacuolar transport"/>
    <property type="evidence" value="ECO:0007669"/>
    <property type="project" value="TreeGrafter"/>
</dbReference>
<keyword evidence="7" id="KW-1015">Disulfide bond</keyword>
<evidence type="ECO:0000313" key="13">
    <source>
        <dbReference type="Proteomes" id="UP000091956"/>
    </source>
</evidence>
<dbReference type="GO" id="GO:0010008">
    <property type="term" value="C:endosome membrane"/>
    <property type="evidence" value="ECO:0007669"/>
    <property type="project" value="UniProtKB-SubCell"/>
</dbReference>
<accession>A0A1B8GV41</accession>
<comment type="subcellular location">
    <subcellularLocation>
        <location evidence="1">Endomembrane system</location>
    </subcellularLocation>
</comment>
<dbReference type="GO" id="GO:0005770">
    <property type="term" value="C:late endosome"/>
    <property type="evidence" value="ECO:0007669"/>
    <property type="project" value="TreeGrafter"/>
</dbReference>
<dbReference type="InterPro" id="IPR009011">
    <property type="entry name" value="Man6P_isomerase_rcpt-bd_dom_sf"/>
</dbReference>
<feature type="transmembrane region" description="Helical" evidence="10">
    <location>
        <begin position="295"/>
        <end position="314"/>
    </location>
</feature>
<evidence type="ECO:0000256" key="10">
    <source>
        <dbReference type="SAM" id="Phobius"/>
    </source>
</evidence>
<keyword evidence="12" id="KW-0675">Receptor</keyword>
<dbReference type="GeneID" id="28835574"/>
<dbReference type="SUPFAM" id="SSF50911">
    <property type="entry name" value="Mannose 6-phosphate receptor domain"/>
    <property type="match status" value="1"/>
</dbReference>
<dbReference type="SMART" id="SM01404">
    <property type="entry name" value="CIMR"/>
    <property type="match status" value="1"/>
</dbReference>
<dbReference type="PANTHER" id="PTHR15071">
    <property type="entry name" value="MANNOSE-6-PHOSPHATE RECEPTOR FAMILY MEMBER"/>
    <property type="match status" value="1"/>
</dbReference>
<keyword evidence="4" id="KW-0732">Signal</keyword>
<keyword evidence="13" id="KW-1185">Reference proteome</keyword>
<feature type="transmembrane region" description="Helical" evidence="10">
    <location>
        <begin position="335"/>
        <end position="354"/>
    </location>
</feature>
<evidence type="ECO:0000259" key="11">
    <source>
        <dbReference type="PROSITE" id="PS51914"/>
    </source>
</evidence>
<organism evidence="12 13">
    <name type="scientific">Pseudogymnoascus verrucosus</name>
    <dbReference type="NCBI Taxonomy" id="342668"/>
    <lineage>
        <taxon>Eukaryota</taxon>
        <taxon>Fungi</taxon>
        <taxon>Dikarya</taxon>
        <taxon>Ascomycota</taxon>
        <taxon>Pezizomycotina</taxon>
        <taxon>Leotiomycetes</taxon>
        <taxon>Thelebolales</taxon>
        <taxon>Thelebolaceae</taxon>
        <taxon>Pseudogymnoascus</taxon>
    </lineage>
</organism>
<dbReference type="PROSITE" id="PS51914">
    <property type="entry name" value="MRH"/>
    <property type="match status" value="1"/>
</dbReference>
<dbReference type="Pfam" id="PF02157">
    <property type="entry name" value="Man-6-P_recep"/>
    <property type="match status" value="1"/>
</dbReference>
<evidence type="ECO:0000256" key="5">
    <source>
        <dbReference type="ARBA" id="ARBA00022989"/>
    </source>
</evidence>
<evidence type="ECO:0000256" key="7">
    <source>
        <dbReference type="ARBA" id="ARBA00023157"/>
    </source>
</evidence>
<protein>
    <submittedName>
        <fullName evidence="12">Cation-independent mannose-6-phosphate receptor CI-MPR</fullName>
    </submittedName>
</protein>
<feature type="region of interest" description="Disordered" evidence="9">
    <location>
        <begin position="184"/>
        <end position="243"/>
    </location>
</feature>
<dbReference type="STRING" id="342668.A0A1B8GV41"/>
<gene>
    <name evidence="12" type="primary">MRL1</name>
    <name evidence="12" type="ORF">VE01_02188</name>
</gene>
<dbReference type="InterPro" id="IPR028927">
    <property type="entry name" value="Man-6-P_rcpt"/>
</dbReference>
<dbReference type="Gene3D" id="2.70.130.10">
    <property type="entry name" value="Mannose-6-phosphate receptor binding domain"/>
    <property type="match status" value="2"/>
</dbReference>
<dbReference type="EMBL" id="KV460211">
    <property type="protein sequence ID" value="OBT99711.2"/>
    <property type="molecule type" value="Genomic_DNA"/>
</dbReference>
<evidence type="ECO:0000256" key="2">
    <source>
        <dbReference type="ARBA" id="ARBA00022448"/>
    </source>
</evidence>
<proteinExistence type="predicted"/>
<reference evidence="13" key="2">
    <citation type="journal article" date="2018" name="Nat. Commun.">
        <title>Extreme sensitivity to ultraviolet light in the fungal pathogen causing white-nose syndrome of bats.</title>
        <authorList>
            <person name="Palmer J.M."/>
            <person name="Drees K.P."/>
            <person name="Foster J.T."/>
            <person name="Lindner D.L."/>
        </authorList>
    </citation>
    <scope>NUCLEOTIDE SEQUENCE [LARGE SCALE GENOMIC DNA]</scope>
    <source>
        <strain evidence="13">UAMH 10579</strain>
    </source>
</reference>
<dbReference type="Proteomes" id="UP000091956">
    <property type="component" value="Unassembled WGS sequence"/>
</dbReference>
<evidence type="ECO:0000256" key="3">
    <source>
        <dbReference type="ARBA" id="ARBA00022692"/>
    </source>
</evidence>
<feature type="domain" description="MRH" evidence="11">
    <location>
        <begin position="77"/>
        <end position="287"/>
    </location>
</feature>
<name>A0A1B8GV41_9PEZI</name>
<keyword evidence="5 10" id="KW-1133">Transmembrane helix</keyword>
<evidence type="ECO:0000256" key="4">
    <source>
        <dbReference type="ARBA" id="ARBA00022729"/>
    </source>
</evidence>
<evidence type="ECO:0000313" key="12">
    <source>
        <dbReference type="EMBL" id="OBT99711.2"/>
    </source>
</evidence>
<evidence type="ECO:0000256" key="9">
    <source>
        <dbReference type="SAM" id="MobiDB-lite"/>
    </source>
</evidence>
<keyword evidence="6 10" id="KW-0472">Membrane</keyword>
<keyword evidence="3 10" id="KW-0812">Transmembrane</keyword>
<feature type="compositionally biased region" description="Basic residues" evidence="9">
    <location>
        <begin position="232"/>
        <end position="243"/>
    </location>
</feature>
<evidence type="ECO:0000256" key="8">
    <source>
        <dbReference type="ARBA" id="ARBA00023180"/>
    </source>
</evidence>
<dbReference type="RefSeq" id="XP_018133444.2">
    <property type="nucleotide sequence ID" value="XM_018271699.2"/>
</dbReference>
<evidence type="ECO:0000256" key="6">
    <source>
        <dbReference type="ARBA" id="ARBA00023136"/>
    </source>
</evidence>
<dbReference type="InterPro" id="IPR044865">
    <property type="entry name" value="MRH_dom"/>
</dbReference>
<evidence type="ECO:0000256" key="1">
    <source>
        <dbReference type="ARBA" id="ARBA00004308"/>
    </source>
</evidence>
<dbReference type="PANTHER" id="PTHR15071:SF0">
    <property type="entry name" value="MANNOSE 6-PHOSPHATE RECEPTOR-LIKE PROTEIN 1"/>
    <property type="match status" value="1"/>
</dbReference>
<dbReference type="GO" id="GO:0000139">
    <property type="term" value="C:Golgi membrane"/>
    <property type="evidence" value="ECO:0007669"/>
    <property type="project" value="UniProtKB-SubCell"/>
</dbReference>